<evidence type="ECO:0000256" key="4">
    <source>
        <dbReference type="ARBA" id="ARBA00023136"/>
    </source>
</evidence>
<dbReference type="STRING" id="658196.A0A397STV6"/>
<feature type="domain" description="F-box" evidence="7">
    <location>
        <begin position="26"/>
        <end position="78"/>
    </location>
</feature>
<dbReference type="InterPro" id="IPR001810">
    <property type="entry name" value="F-box_dom"/>
</dbReference>
<sequence length="1036" mass="116657">MGGKTIGTPQHRKPSKPIDSTQPSRPPATSIIPPELFITICEPLTPDDLFSLSQVSRYFRDLLCSPNSSATQSIWRTSRLTFLSYPKLPPPPPPPHGTPGSDGMDERTYILLTNLAIRCQFCHDRKKQSHIYWAFQIRSCDDCFLQRTISEYRLLHHYRIPKEALCGLPYTSPCDYKIYWKDHIPTAQSDYSLAIESNLLSVWMVQQKTKLERYTNTIENHEWEFRNEMTKWSYHNTLSLQEIRLRSSCMAEEIASDMKLDPEKLRDWGIYWYPMGNNIIRNLNEDDWNDWRIEVEAEYMEKNGISFFGSIALLISSMTGPGLVTIPLLFQTAGWLIPVITFVVATVLSGAASLFLCEALSAVPGNNKFQKQVEFSQLSSILVMNKYQKNLVQAGLFISMQSFNIASIILSAQTMDSLVISMIGKTCGVGIHPDVGFFCVNQQKAEGSPFEERYMLLTAGYLIALCITVPMGIMDLIENIKVQIASLITLAFIAITWLVTFGIHGLDTRLVPMIGYDKSQVIGTVLFNYAFIITIPSWVNDVNPSVPIRKAVWYSVILSTIVYLLLGIMGGMAYKMGSISNIISTINESPEKSIVSIITTYLFPLAVLITSIPVYTIIIRYNLLRTGYCGKVMANLLSCVLPWVIIIPFQTGFWLNAFMNWTSLIFSSSCNFILPFYLYYITIKKSHLKDDNIKVEIGEEKSVVEMEKKKSAISDTISIKSVLLTLNGQDISTLLNNNNEMNNLPSLPIVISPPSLNDKHLVPPIPISQSLENNNPIRKKSHESIQSTKSSLSIRTYLSSPKISPKVSPKISPIIISEHLEGNYFDSDIINTTKTTITTQHEIDSEKDHHQIPSTNYLDIPTPQLILRGDNGSPCSTPVRIRSHSNMTADYNIHHNSVEKQYLSAPPSLISRNSLKRRRSPQRHVITPIITLNNNQLDSNDSNVDPLELHFRQRLYHNHPSLISSDTHRTDDNTQKSDSNKHDMFKAFPWISEISGMKIAIGCGALSVMLIGGVIVYDLILLALGTNVFGVHHDSA</sequence>
<reference evidence="8 9" key="1">
    <citation type="submission" date="2018-06" db="EMBL/GenBank/DDBJ databases">
        <title>Comparative genomics reveals the genomic features of Rhizophagus irregularis, R. cerebriforme, R. diaphanum and Gigaspora rosea, and their symbiotic lifestyle signature.</title>
        <authorList>
            <person name="Morin E."/>
            <person name="San Clemente H."/>
            <person name="Chen E.C.H."/>
            <person name="De La Providencia I."/>
            <person name="Hainaut M."/>
            <person name="Kuo A."/>
            <person name="Kohler A."/>
            <person name="Murat C."/>
            <person name="Tang N."/>
            <person name="Roy S."/>
            <person name="Loubradou J."/>
            <person name="Henrissat B."/>
            <person name="Grigoriev I.V."/>
            <person name="Corradi N."/>
            <person name="Roux C."/>
            <person name="Martin F.M."/>
        </authorList>
    </citation>
    <scope>NUCLEOTIDE SEQUENCE [LARGE SCALE GENOMIC DNA]</scope>
    <source>
        <strain evidence="8 9">DAOM 227022</strain>
    </source>
</reference>
<dbReference type="PROSITE" id="PS50181">
    <property type="entry name" value="FBOX"/>
    <property type="match status" value="1"/>
</dbReference>
<evidence type="ECO:0000259" key="7">
    <source>
        <dbReference type="PROSITE" id="PS50181"/>
    </source>
</evidence>
<feature type="transmembrane region" description="Helical" evidence="6">
    <location>
        <begin position="551"/>
        <end position="574"/>
    </location>
</feature>
<feature type="transmembrane region" description="Helical" evidence="6">
    <location>
        <begin position="391"/>
        <end position="412"/>
    </location>
</feature>
<keyword evidence="2 6" id="KW-0812">Transmembrane</keyword>
<evidence type="ECO:0000313" key="9">
    <source>
        <dbReference type="Proteomes" id="UP000265703"/>
    </source>
</evidence>
<evidence type="ECO:0000256" key="3">
    <source>
        <dbReference type="ARBA" id="ARBA00022989"/>
    </source>
</evidence>
<dbReference type="GO" id="GO:0016020">
    <property type="term" value="C:membrane"/>
    <property type="evidence" value="ECO:0007669"/>
    <property type="project" value="UniProtKB-SubCell"/>
</dbReference>
<keyword evidence="3 6" id="KW-1133">Transmembrane helix</keyword>
<feature type="transmembrane region" description="Helical" evidence="6">
    <location>
        <begin position="335"/>
        <end position="357"/>
    </location>
</feature>
<keyword evidence="9" id="KW-1185">Reference proteome</keyword>
<feature type="transmembrane region" description="Helical" evidence="6">
    <location>
        <begin position="484"/>
        <end position="506"/>
    </location>
</feature>
<protein>
    <recommendedName>
        <fullName evidence="7">F-box domain-containing protein</fullName>
    </recommendedName>
</protein>
<feature type="transmembrane region" description="Helical" evidence="6">
    <location>
        <begin position="633"/>
        <end position="655"/>
    </location>
</feature>
<dbReference type="AlphaFoldDB" id="A0A397STV6"/>
<dbReference type="Pfam" id="PF12937">
    <property type="entry name" value="F-box-like"/>
    <property type="match status" value="1"/>
</dbReference>
<feature type="transmembrane region" description="Helical" evidence="6">
    <location>
        <begin position="999"/>
        <end position="1024"/>
    </location>
</feature>
<proteinExistence type="predicted"/>
<feature type="transmembrane region" description="Helical" evidence="6">
    <location>
        <begin position="521"/>
        <end position="539"/>
    </location>
</feature>
<dbReference type="CDD" id="cd09917">
    <property type="entry name" value="F-box_SF"/>
    <property type="match status" value="1"/>
</dbReference>
<dbReference type="Pfam" id="PF01490">
    <property type="entry name" value="Aa_trans"/>
    <property type="match status" value="1"/>
</dbReference>
<feature type="transmembrane region" description="Helical" evidence="6">
    <location>
        <begin position="594"/>
        <end position="621"/>
    </location>
</feature>
<feature type="transmembrane region" description="Helical" evidence="6">
    <location>
        <begin position="454"/>
        <end position="477"/>
    </location>
</feature>
<accession>A0A397STV6</accession>
<evidence type="ECO:0000256" key="5">
    <source>
        <dbReference type="SAM" id="MobiDB-lite"/>
    </source>
</evidence>
<evidence type="ECO:0000313" key="8">
    <source>
        <dbReference type="EMBL" id="RIA89162.1"/>
    </source>
</evidence>
<evidence type="ECO:0000256" key="1">
    <source>
        <dbReference type="ARBA" id="ARBA00004370"/>
    </source>
</evidence>
<dbReference type="PANTHER" id="PTHR16189:SF3">
    <property type="entry name" value="AMINO ACID TRANSPORTER TRANSMEMBRANE DOMAIN-CONTAINING PROTEIN"/>
    <property type="match status" value="1"/>
</dbReference>
<feature type="compositionally biased region" description="Basic and acidic residues" evidence="5">
    <location>
        <begin position="966"/>
        <end position="980"/>
    </location>
</feature>
<dbReference type="InterPro" id="IPR036047">
    <property type="entry name" value="F-box-like_dom_sf"/>
</dbReference>
<comment type="caution">
    <text evidence="8">The sequence shown here is derived from an EMBL/GenBank/DDBJ whole genome shotgun (WGS) entry which is preliminary data.</text>
</comment>
<evidence type="ECO:0000256" key="2">
    <source>
        <dbReference type="ARBA" id="ARBA00022692"/>
    </source>
</evidence>
<dbReference type="InterPro" id="IPR013057">
    <property type="entry name" value="AA_transpt_TM"/>
</dbReference>
<feature type="transmembrane region" description="Helical" evidence="6">
    <location>
        <begin position="661"/>
        <end position="680"/>
    </location>
</feature>
<dbReference type="OrthoDB" id="294541at2759"/>
<evidence type="ECO:0000256" key="6">
    <source>
        <dbReference type="SAM" id="Phobius"/>
    </source>
</evidence>
<feature type="region of interest" description="Disordered" evidence="5">
    <location>
        <begin position="768"/>
        <end position="787"/>
    </location>
</feature>
<dbReference type="SUPFAM" id="SSF81383">
    <property type="entry name" value="F-box domain"/>
    <property type="match status" value="1"/>
</dbReference>
<organism evidence="8 9">
    <name type="scientific">Glomus cerebriforme</name>
    <dbReference type="NCBI Taxonomy" id="658196"/>
    <lineage>
        <taxon>Eukaryota</taxon>
        <taxon>Fungi</taxon>
        <taxon>Fungi incertae sedis</taxon>
        <taxon>Mucoromycota</taxon>
        <taxon>Glomeromycotina</taxon>
        <taxon>Glomeromycetes</taxon>
        <taxon>Glomerales</taxon>
        <taxon>Glomeraceae</taxon>
        <taxon>Glomus</taxon>
    </lineage>
</organism>
<name>A0A397STV6_9GLOM</name>
<dbReference type="PANTHER" id="PTHR16189">
    <property type="entry name" value="TRANSMEMBRANE PROTEIN 104-RELATED"/>
    <property type="match status" value="1"/>
</dbReference>
<comment type="subcellular location">
    <subcellularLocation>
        <location evidence="1">Membrane</location>
    </subcellularLocation>
</comment>
<dbReference type="EMBL" id="QKYT01000230">
    <property type="protein sequence ID" value="RIA89162.1"/>
    <property type="molecule type" value="Genomic_DNA"/>
</dbReference>
<feature type="region of interest" description="Disordered" evidence="5">
    <location>
        <begin position="961"/>
        <end position="980"/>
    </location>
</feature>
<dbReference type="Proteomes" id="UP000265703">
    <property type="component" value="Unassembled WGS sequence"/>
</dbReference>
<gene>
    <name evidence="8" type="ORF">C1645_806414</name>
</gene>
<keyword evidence="4 6" id="KW-0472">Membrane</keyword>
<feature type="transmembrane region" description="Helical" evidence="6">
    <location>
        <begin position="307"/>
        <end position="329"/>
    </location>
</feature>
<feature type="region of interest" description="Disordered" evidence="5">
    <location>
        <begin position="1"/>
        <end position="31"/>
    </location>
</feature>